<dbReference type="PANTHER" id="PTHR19384">
    <property type="entry name" value="NITRIC OXIDE SYNTHASE-RELATED"/>
    <property type="match status" value="1"/>
</dbReference>
<keyword evidence="9" id="KW-0028">Amino-acid biosynthesis</keyword>
<dbReference type="Proteomes" id="UP000076630">
    <property type="component" value="Unassembled WGS sequence"/>
</dbReference>
<evidence type="ECO:0000256" key="2">
    <source>
        <dbReference type="ARBA" id="ARBA00001974"/>
    </source>
</evidence>
<dbReference type="InterPro" id="IPR039261">
    <property type="entry name" value="FNR_nucleotide-bd"/>
</dbReference>
<dbReference type="InterPro" id="IPR017927">
    <property type="entry name" value="FAD-bd_FR_type"/>
</dbReference>
<evidence type="ECO:0000256" key="10">
    <source>
        <dbReference type="ARBA" id="ARBA00052219"/>
    </source>
</evidence>
<evidence type="ECO:0000313" key="14">
    <source>
        <dbReference type="Proteomes" id="UP000076630"/>
    </source>
</evidence>
<evidence type="ECO:0000256" key="9">
    <source>
        <dbReference type="ARBA" id="ARBA00023192"/>
    </source>
</evidence>
<gene>
    <name evidence="13" type="ORF">AV926_16755</name>
</gene>
<comment type="cofactor">
    <cofactor evidence="2">
        <name>FAD</name>
        <dbReference type="ChEBI" id="CHEBI:57692"/>
    </cofactor>
</comment>
<reference evidence="13 14" key="1">
    <citation type="submission" date="2016-01" db="EMBL/GenBank/DDBJ databases">
        <title>Whole genome sequencing of Myroides marinus L41.</title>
        <authorList>
            <person name="Hong K.W."/>
        </authorList>
    </citation>
    <scope>NUCLEOTIDE SEQUENCE [LARGE SCALE GENOMIC DNA]</scope>
    <source>
        <strain evidence="13 14">L41</strain>
    </source>
</reference>
<dbReference type="GO" id="GO:0050660">
    <property type="term" value="F:flavin adenine dinucleotide binding"/>
    <property type="evidence" value="ECO:0007669"/>
    <property type="project" value="TreeGrafter"/>
</dbReference>
<dbReference type="GO" id="GO:0005829">
    <property type="term" value="C:cytosol"/>
    <property type="evidence" value="ECO:0007669"/>
    <property type="project" value="TreeGrafter"/>
</dbReference>
<dbReference type="GO" id="GO:0010181">
    <property type="term" value="F:FMN binding"/>
    <property type="evidence" value="ECO:0007669"/>
    <property type="project" value="InterPro"/>
</dbReference>
<dbReference type="PROSITE" id="PS51384">
    <property type="entry name" value="FAD_FR"/>
    <property type="match status" value="1"/>
</dbReference>
<dbReference type="InterPro" id="IPR017938">
    <property type="entry name" value="Riboflavin_synthase-like_b-brl"/>
</dbReference>
<organism evidence="13 14">
    <name type="scientific">Myroides marinus</name>
    <dbReference type="NCBI Taxonomy" id="703342"/>
    <lineage>
        <taxon>Bacteria</taxon>
        <taxon>Pseudomonadati</taxon>
        <taxon>Bacteroidota</taxon>
        <taxon>Flavobacteriia</taxon>
        <taxon>Flavobacteriales</taxon>
        <taxon>Flavobacteriaceae</taxon>
        <taxon>Myroides</taxon>
    </lineage>
</organism>
<dbReference type="InterPro" id="IPR001709">
    <property type="entry name" value="Flavoprot_Pyr_Nucl_cyt_Rdtase"/>
</dbReference>
<accession>A0A161S850</accession>
<dbReference type="PROSITE" id="PS50902">
    <property type="entry name" value="FLAVODOXIN_LIKE"/>
    <property type="match status" value="1"/>
</dbReference>
<dbReference type="InterPro" id="IPR008254">
    <property type="entry name" value="Flavodoxin/NO_synth"/>
</dbReference>
<dbReference type="Gene3D" id="1.20.990.10">
    <property type="entry name" value="NADPH-cytochrome p450 Reductase, Chain A, domain 3"/>
    <property type="match status" value="1"/>
</dbReference>
<dbReference type="Gene3D" id="3.40.50.360">
    <property type="match status" value="1"/>
</dbReference>
<feature type="domain" description="FAD-binding FR-type" evidence="12">
    <location>
        <begin position="230"/>
        <end position="419"/>
    </location>
</feature>
<dbReference type="GO" id="GO:0004783">
    <property type="term" value="F:sulfite reductase (NADPH) activity"/>
    <property type="evidence" value="ECO:0007669"/>
    <property type="project" value="UniProtKB-EC"/>
</dbReference>
<evidence type="ECO:0000256" key="4">
    <source>
        <dbReference type="ARBA" id="ARBA00022630"/>
    </source>
</evidence>
<dbReference type="OrthoDB" id="9789468at2"/>
<keyword evidence="5" id="KW-0288">FMN</keyword>
<evidence type="ECO:0000259" key="11">
    <source>
        <dbReference type="PROSITE" id="PS50902"/>
    </source>
</evidence>
<dbReference type="RefSeq" id="WP_038988429.1">
    <property type="nucleotide sequence ID" value="NZ_JWJO01000112.1"/>
</dbReference>
<keyword evidence="8" id="KW-0560">Oxidoreductase</keyword>
<dbReference type="PRINTS" id="PR00371">
    <property type="entry name" value="FPNCR"/>
</dbReference>
<evidence type="ECO:0000313" key="13">
    <source>
        <dbReference type="EMBL" id="KZE75705.1"/>
    </source>
</evidence>
<dbReference type="InterPro" id="IPR029039">
    <property type="entry name" value="Flavoprotein-like_sf"/>
</dbReference>
<comment type="cofactor">
    <cofactor evidence="1">
        <name>FMN</name>
        <dbReference type="ChEBI" id="CHEBI:58210"/>
    </cofactor>
</comment>
<feature type="domain" description="Flavodoxin-like" evidence="11">
    <location>
        <begin position="59"/>
        <end position="196"/>
    </location>
</feature>
<keyword evidence="6" id="KW-0274">FAD</keyword>
<dbReference type="Pfam" id="PF00175">
    <property type="entry name" value="NAD_binding_1"/>
    <property type="match status" value="1"/>
</dbReference>
<keyword evidence="14" id="KW-1185">Reference proteome</keyword>
<dbReference type="PANTHER" id="PTHR19384:SF128">
    <property type="entry name" value="NADPH OXIDOREDUCTASE A"/>
    <property type="match status" value="1"/>
</dbReference>
<proteinExistence type="predicted"/>
<protein>
    <recommendedName>
        <fullName evidence="3">assimilatory sulfite reductase (NADPH)</fullName>
        <ecNumber evidence="3">1.8.1.2</ecNumber>
    </recommendedName>
</protein>
<dbReference type="InterPro" id="IPR001094">
    <property type="entry name" value="Flavdoxin-like"/>
</dbReference>
<dbReference type="SUPFAM" id="SSF63380">
    <property type="entry name" value="Riboflavin synthase domain-like"/>
    <property type="match status" value="1"/>
</dbReference>
<name>A0A161S850_9FLAO</name>
<evidence type="ECO:0000256" key="6">
    <source>
        <dbReference type="ARBA" id="ARBA00022827"/>
    </source>
</evidence>
<keyword evidence="9" id="KW-0198">Cysteine biosynthesis</keyword>
<dbReference type="InterPro" id="IPR001433">
    <property type="entry name" value="OxRdtase_FAD/NAD-bd"/>
</dbReference>
<dbReference type="Pfam" id="PF00258">
    <property type="entry name" value="Flavodoxin_1"/>
    <property type="match status" value="1"/>
</dbReference>
<dbReference type="SUPFAM" id="SSF52343">
    <property type="entry name" value="Ferredoxin reductase-like, C-terminal NADP-linked domain"/>
    <property type="match status" value="1"/>
</dbReference>
<evidence type="ECO:0000259" key="12">
    <source>
        <dbReference type="PROSITE" id="PS51384"/>
    </source>
</evidence>
<dbReference type="InterPro" id="IPR023173">
    <property type="entry name" value="NADPH_Cyt_P450_Rdtase_alpha"/>
</dbReference>
<dbReference type="SUPFAM" id="SSF52218">
    <property type="entry name" value="Flavoproteins"/>
    <property type="match status" value="1"/>
</dbReference>
<dbReference type="EMBL" id="LQNU01000081">
    <property type="protein sequence ID" value="KZE75705.1"/>
    <property type="molecule type" value="Genomic_DNA"/>
</dbReference>
<evidence type="ECO:0000256" key="1">
    <source>
        <dbReference type="ARBA" id="ARBA00001917"/>
    </source>
</evidence>
<dbReference type="GO" id="GO:0019344">
    <property type="term" value="P:cysteine biosynthetic process"/>
    <property type="evidence" value="ECO:0007669"/>
    <property type="project" value="UniProtKB-KW"/>
</dbReference>
<dbReference type="EC" id="1.8.1.2" evidence="3"/>
<evidence type="ECO:0000256" key="8">
    <source>
        <dbReference type="ARBA" id="ARBA00023002"/>
    </source>
</evidence>
<evidence type="ECO:0000256" key="3">
    <source>
        <dbReference type="ARBA" id="ARBA00012604"/>
    </source>
</evidence>
<dbReference type="AlphaFoldDB" id="A0A161S850"/>
<comment type="catalytic activity">
    <reaction evidence="10">
        <text>hydrogen sulfide + 3 NADP(+) + 3 H2O = sulfite + 3 NADPH + 4 H(+)</text>
        <dbReference type="Rhea" id="RHEA:13801"/>
        <dbReference type="ChEBI" id="CHEBI:15377"/>
        <dbReference type="ChEBI" id="CHEBI:15378"/>
        <dbReference type="ChEBI" id="CHEBI:17359"/>
        <dbReference type="ChEBI" id="CHEBI:29919"/>
        <dbReference type="ChEBI" id="CHEBI:57783"/>
        <dbReference type="ChEBI" id="CHEBI:58349"/>
        <dbReference type="EC" id="1.8.1.2"/>
    </reaction>
</comment>
<evidence type="ECO:0000256" key="7">
    <source>
        <dbReference type="ARBA" id="ARBA00022857"/>
    </source>
</evidence>
<keyword evidence="4" id="KW-0285">Flavoprotein</keyword>
<comment type="caution">
    <text evidence="13">The sequence shown here is derived from an EMBL/GenBank/DDBJ whole genome shotgun (WGS) entry which is preliminary data.</text>
</comment>
<dbReference type="Gene3D" id="3.40.50.80">
    <property type="entry name" value="Nucleotide-binding domain of ferredoxin-NADP reductase (FNR) module"/>
    <property type="match status" value="1"/>
</dbReference>
<evidence type="ECO:0000256" key="5">
    <source>
        <dbReference type="ARBA" id="ARBA00022643"/>
    </source>
</evidence>
<sequence>MQFDPKIADLKKQIENYSREELLWFNGYLSGLLAQNQIKTSSELEVLLKKNNLKPSLKPVILYASETGNSKKLAFELLKLLKQNEIQTKVFDLATYKIKDLEKESYVVFICSTQGEGEAPLSAQGFFTDLEKETLDIKDLKYSIVGLGDTSYPLFCKAAQDLDDLMKKQSAKSQTALLKLDVDYKQQANEWFLELVALFLEQSQDEKQIDDKPLVSLKENDKQSKPDHVKTFYKGKLLHKVILNDRGSNKKTYHIELATFEDIEYQPGDALGVYAKNNHSLLQSLADSLGDKKRYLELESLNVKGLSGRVLTNILEYLQIKTDQTRIDLIDLLQLYTPLVRSIDFDKIISLLNPISPRLYSIASSLHNQENQIDLTVGLVEFENQGIPKKGMCSCYLSELEIGQEFKFYIHKNQDFYLPDDNKDIIMIGPGTGIAPFRGFLQERDQRGVKARNWLFFGEQHFVSDFYYQTEIQQWLETQVLTRLDTAFSRDQKHKIYVQDRLKENAKELWKWIQSGAVIYLCGQKSGMSEDVESTLVHIIMENQNSNQAQAQEYLEQMFLNGQYKKDVY</sequence>
<dbReference type="PRINTS" id="PR00369">
    <property type="entry name" value="FLAVODOXIN"/>
</dbReference>
<dbReference type="Gene3D" id="2.40.30.10">
    <property type="entry name" value="Translation factors"/>
    <property type="match status" value="2"/>
</dbReference>
<keyword evidence="7" id="KW-0521">NADP</keyword>
<dbReference type="FunFam" id="3.40.50.80:FF:000001">
    <property type="entry name" value="NADPH--cytochrome P450 reductase 1"/>
    <property type="match status" value="1"/>
</dbReference>